<dbReference type="GO" id="GO:0008270">
    <property type="term" value="F:zinc ion binding"/>
    <property type="evidence" value="ECO:0007669"/>
    <property type="project" value="UniProtKB-KW"/>
</dbReference>
<feature type="region of interest" description="Disordered" evidence="5">
    <location>
        <begin position="183"/>
        <end position="203"/>
    </location>
</feature>
<evidence type="ECO:0000256" key="4">
    <source>
        <dbReference type="PROSITE-ProRule" id="PRU00175"/>
    </source>
</evidence>
<dbReference type="Gene3D" id="3.30.40.10">
    <property type="entry name" value="Zinc/RING finger domain, C3HC4 (zinc finger)"/>
    <property type="match status" value="1"/>
</dbReference>
<accession>A0AAN7YDR0</accession>
<dbReference type="InterPro" id="IPR001841">
    <property type="entry name" value="Znf_RING"/>
</dbReference>
<comment type="caution">
    <text evidence="7">The sequence shown here is derived from an EMBL/GenBank/DDBJ whole genome shotgun (WGS) entry which is preliminary data.</text>
</comment>
<evidence type="ECO:0000313" key="8">
    <source>
        <dbReference type="Proteomes" id="UP001310890"/>
    </source>
</evidence>
<feature type="compositionally biased region" description="Acidic residues" evidence="5">
    <location>
        <begin position="183"/>
        <end position="199"/>
    </location>
</feature>
<sequence length="217" mass="23475">MSTVSESSSLNNNDNKKPALSAFLSTLNAARRALVTEGGDPDDCMVCTEPWTELHCSVGDQRTDPFHLACGHLICCECAKQWFGQPSDSCPMCRCVLLTIDKKARQDETSLQVNLSNDEAIAAVMSMVLGSSSEHGGLAGLFEPAAELLFHQSDEWSGSEEHEPVHGVIWATIREGVRREGETLFDTDDESDGEEDEEVTAGSAGYLYPVGGVPLHL</sequence>
<evidence type="ECO:0000256" key="5">
    <source>
        <dbReference type="SAM" id="MobiDB-lite"/>
    </source>
</evidence>
<dbReference type="EMBL" id="JAVRRL010000068">
    <property type="protein sequence ID" value="KAK5109214.1"/>
    <property type="molecule type" value="Genomic_DNA"/>
</dbReference>
<proteinExistence type="predicted"/>
<keyword evidence="1" id="KW-0479">Metal-binding</keyword>
<reference evidence="7" key="1">
    <citation type="submission" date="2023-08" db="EMBL/GenBank/DDBJ databases">
        <title>Black Yeasts Isolated from many extreme environments.</title>
        <authorList>
            <person name="Coleine C."/>
            <person name="Stajich J.E."/>
            <person name="Selbmann L."/>
        </authorList>
    </citation>
    <scope>NUCLEOTIDE SEQUENCE</scope>
    <source>
        <strain evidence="7">CCFEE 5401</strain>
    </source>
</reference>
<dbReference type="SUPFAM" id="SSF57850">
    <property type="entry name" value="RING/U-box"/>
    <property type="match status" value="1"/>
</dbReference>
<dbReference type="Proteomes" id="UP001310890">
    <property type="component" value="Unassembled WGS sequence"/>
</dbReference>
<dbReference type="InterPro" id="IPR013083">
    <property type="entry name" value="Znf_RING/FYVE/PHD"/>
</dbReference>
<evidence type="ECO:0000313" key="7">
    <source>
        <dbReference type="EMBL" id="KAK5109214.1"/>
    </source>
</evidence>
<dbReference type="AlphaFoldDB" id="A0AAN7YDR0"/>
<evidence type="ECO:0000256" key="1">
    <source>
        <dbReference type="ARBA" id="ARBA00022723"/>
    </source>
</evidence>
<dbReference type="PROSITE" id="PS50089">
    <property type="entry name" value="ZF_RING_2"/>
    <property type="match status" value="1"/>
</dbReference>
<dbReference type="InterPro" id="IPR017907">
    <property type="entry name" value="Znf_RING_CS"/>
</dbReference>
<feature type="domain" description="RING-type" evidence="6">
    <location>
        <begin position="44"/>
        <end position="94"/>
    </location>
</feature>
<keyword evidence="3" id="KW-0862">Zinc</keyword>
<evidence type="ECO:0000256" key="3">
    <source>
        <dbReference type="ARBA" id="ARBA00022833"/>
    </source>
</evidence>
<name>A0AAN7YDR0_9PEZI</name>
<gene>
    <name evidence="7" type="ORF">LTR62_007196</name>
</gene>
<evidence type="ECO:0000259" key="6">
    <source>
        <dbReference type="PROSITE" id="PS50089"/>
    </source>
</evidence>
<dbReference type="PROSITE" id="PS00518">
    <property type="entry name" value="ZF_RING_1"/>
    <property type="match status" value="1"/>
</dbReference>
<protein>
    <recommendedName>
        <fullName evidence="6">RING-type domain-containing protein</fullName>
    </recommendedName>
</protein>
<organism evidence="7 8">
    <name type="scientific">Meristemomyces frigidus</name>
    <dbReference type="NCBI Taxonomy" id="1508187"/>
    <lineage>
        <taxon>Eukaryota</taxon>
        <taxon>Fungi</taxon>
        <taxon>Dikarya</taxon>
        <taxon>Ascomycota</taxon>
        <taxon>Pezizomycotina</taxon>
        <taxon>Dothideomycetes</taxon>
        <taxon>Dothideomycetidae</taxon>
        <taxon>Mycosphaerellales</taxon>
        <taxon>Teratosphaeriaceae</taxon>
        <taxon>Meristemomyces</taxon>
    </lineage>
</organism>
<keyword evidence="2 4" id="KW-0863">Zinc-finger</keyword>
<evidence type="ECO:0000256" key="2">
    <source>
        <dbReference type="ARBA" id="ARBA00022771"/>
    </source>
</evidence>